<dbReference type="AlphaFoldDB" id="A0A4Q5A3E5"/>
<name>A0A4Q5A3E5_9BIFI</name>
<sequence>MKQQRRTVIGILLAASLAQGLIYPTMAYGLDAEVPDPITDSSVTYHDDGSVRVQNAPDDANEANRTDGSADDAADGDILGEESTPTPAPASPDANTGADEGTQDALTEDSTDRSAAQAPVQQESGQNEDTHNETAGVRPPSEDYTGRITYQGAVYYFEQGQMVKDAEVYESGNWYMYDADGRMVTNREIPVRVSTGRTKLVRYDADGKMHKGVYTENGKRYFYDKVTGGRVSGVWRMLNEDGQGTRWVYYSTADGTMQFGEQYLNYDREHTGWYYFDTRTGKMAHGVIWVNSSGGKWVYYDRYDGRMRYGEQYLNYDREHTGWYYFDTRTGKMAHGVIWVNSSGGKWVYYHIKNGKMQYGQQYLNYDREHTGWYYFDTCTGKMAHGFTSLPASGKDAAKTVYYHAQSGKMQYGGHLINNRPYYFDKNTGRKYSGTEVVNTLVRTARNYCHSNLNASNALVSAGGIFCPKGPCMSFVWCVYHYSGMDVFLANGTSAAGRPSGYPDDYYNWYARNGRLTRTPRVGDIAFFYFSSGAGWATNASHAALVVGVNGSKVTVIDAAFYNIAERVASNSGGTYPLPKAYGHPDFQ</sequence>
<evidence type="ECO:0000256" key="1">
    <source>
        <dbReference type="SAM" id="MobiDB-lite"/>
    </source>
</evidence>
<protein>
    <submittedName>
        <fullName evidence="2">N-acetylmuramoyl-L-alanine amidase</fullName>
    </submittedName>
</protein>
<comment type="caution">
    <text evidence="2">The sequence shown here is derived from an EMBL/GenBank/DDBJ whole genome shotgun (WGS) entry which is preliminary data.</text>
</comment>
<reference evidence="2 3" key="1">
    <citation type="submission" date="2018-12" db="EMBL/GenBank/DDBJ databases">
        <title>Unveiling genomic diversity among members of the Bifidobacterium pseudolongum species, a widely distributed gut commensal of the animal kingdom.</title>
        <authorList>
            <person name="Lugli G.A."/>
            <person name="Duranti S."/>
            <person name="Albert K."/>
            <person name="Mancabelli L."/>
            <person name="Napoli S."/>
            <person name="Viappiani A."/>
            <person name="Anzalone R."/>
            <person name="Longhi G."/>
            <person name="Milani C."/>
            <person name="Turroni F."/>
            <person name="Alessandri G."/>
            <person name="Sela D.A."/>
            <person name="Van Sinderen D."/>
            <person name="Ventura M."/>
        </authorList>
    </citation>
    <scope>NUCLEOTIDE SEQUENCE [LARGE SCALE GENOMIC DNA]</scope>
    <source>
        <strain evidence="2 3">2071B</strain>
    </source>
</reference>
<evidence type="ECO:0000313" key="2">
    <source>
        <dbReference type="EMBL" id="RYQ16776.1"/>
    </source>
</evidence>
<accession>A0A4Q5A3E5</accession>
<evidence type="ECO:0000313" key="3">
    <source>
        <dbReference type="Proteomes" id="UP000291187"/>
    </source>
</evidence>
<dbReference type="Proteomes" id="UP000291187">
    <property type="component" value="Unassembled WGS sequence"/>
</dbReference>
<feature type="region of interest" description="Disordered" evidence="1">
    <location>
        <begin position="39"/>
        <end position="145"/>
    </location>
</feature>
<dbReference type="SUPFAM" id="SSF69360">
    <property type="entry name" value="Cell wall binding repeat"/>
    <property type="match status" value="1"/>
</dbReference>
<organism evidence="2 3">
    <name type="scientific">Bifidobacterium pseudolongum subsp. globosum</name>
    <dbReference type="NCBI Taxonomy" id="1690"/>
    <lineage>
        <taxon>Bacteria</taxon>
        <taxon>Bacillati</taxon>
        <taxon>Actinomycetota</taxon>
        <taxon>Actinomycetes</taxon>
        <taxon>Bifidobacteriales</taxon>
        <taxon>Bifidobacteriaceae</taxon>
        <taxon>Bifidobacterium</taxon>
    </lineage>
</organism>
<feature type="compositionally biased region" description="Acidic residues" evidence="1">
    <location>
        <begin position="69"/>
        <end position="80"/>
    </location>
</feature>
<dbReference type="Gene3D" id="2.30.30.20">
    <property type="entry name" value="Aspartate carbamoyltransferase regulatory subunit, C-terminal domain"/>
    <property type="match status" value="2"/>
</dbReference>
<dbReference type="Gene3D" id="2.10.270.10">
    <property type="entry name" value="Cholin Binding"/>
    <property type="match status" value="2"/>
</dbReference>
<dbReference type="EMBL" id="RYUM01000024">
    <property type="protein sequence ID" value="RYQ16776.1"/>
    <property type="molecule type" value="Genomic_DNA"/>
</dbReference>
<gene>
    <name evidence="2" type="ORF">PG2071B_1628</name>
</gene>
<proteinExistence type="predicted"/>